<name>A0A6N7PLW6_9BACT</name>
<sequence>MSLRNTGFRPFPLVMMLAAGSWGCATLPKTGVESTGEPLNVEVRTETHTYVTQAKVGEVQHRDARGRYVGSSSIYENRMGAYDITRWQVFQGETPIDDQDFFNIAGDTEAATQIATYRAKGVMMNRVGLGMAIGGGALALASIILGSALVAKNEYGLESRPTWTTWSMTGGLIVGAVGGSLALVGNARTKRKHPIDDPQRAANAAKRYNQAIGEQPEPIEEEPRPRRKRRR</sequence>
<feature type="transmembrane region" description="Helical" evidence="2">
    <location>
        <begin position="127"/>
        <end position="151"/>
    </location>
</feature>
<evidence type="ECO:0000313" key="3">
    <source>
        <dbReference type="EMBL" id="MRG93142.1"/>
    </source>
</evidence>
<evidence type="ECO:0000256" key="2">
    <source>
        <dbReference type="SAM" id="Phobius"/>
    </source>
</evidence>
<keyword evidence="2" id="KW-0812">Transmembrane</keyword>
<dbReference type="RefSeq" id="WP_153820007.1">
    <property type="nucleotide sequence ID" value="NZ_WJIE01000004.1"/>
</dbReference>
<keyword evidence="4" id="KW-1185">Reference proteome</keyword>
<evidence type="ECO:0000313" key="4">
    <source>
        <dbReference type="Proteomes" id="UP000440224"/>
    </source>
</evidence>
<comment type="caution">
    <text evidence="3">The sequence shown here is derived from an EMBL/GenBank/DDBJ whole genome shotgun (WGS) entry which is preliminary data.</text>
</comment>
<feature type="transmembrane region" description="Helical" evidence="2">
    <location>
        <begin position="163"/>
        <end position="184"/>
    </location>
</feature>
<gene>
    <name evidence="3" type="ORF">GF068_14550</name>
</gene>
<accession>A0A6N7PLW6</accession>
<dbReference type="AlphaFoldDB" id="A0A6N7PLW6"/>
<organism evidence="3 4">
    <name type="scientific">Polyangium spumosum</name>
    <dbReference type="NCBI Taxonomy" id="889282"/>
    <lineage>
        <taxon>Bacteria</taxon>
        <taxon>Pseudomonadati</taxon>
        <taxon>Myxococcota</taxon>
        <taxon>Polyangia</taxon>
        <taxon>Polyangiales</taxon>
        <taxon>Polyangiaceae</taxon>
        <taxon>Polyangium</taxon>
    </lineage>
</organism>
<dbReference type="Proteomes" id="UP000440224">
    <property type="component" value="Unassembled WGS sequence"/>
</dbReference>
<protein>
    <submittedName>
        <fullName evidence="3">Uncharacterized protein</fullName>
    </submittedName>
</protein>
<keyword evidence="2" id="KW-0472">Membrane</keyword>
<dbReference type="EMBL" id="WJIE01000004">
    <property type="protein sequence ID" value="MRG93142.1"/>
    <property type="molecule type" value="Genomic_DNA"/>
</dbReference>
<proteinExistence type="predicted"/>
<dbReference type="OrthoDB" id="9830039at2"/>
<feature type="region of interest" description="Disordered" evidence="1">
    <location>
        <begin position="189"/>
        <end position="231"/>
    </location>
</feature>
<reference evidence="3 4" key="1">
    <citation type="submission" date="2019-10" db="EMBL/GenBank/DDBJ databases">
        <title>A soil myxobacterium in the family Polyangiaceae.</title>
        <authorList>
            <person name="Li Y."/>
            <person name="Wang J."/>
        </authorList>
    </citation>
    <scope>NUCLEOTIDE SEQUENCE [LARGE SCALE GENOMIC DNA]</scope>
    <source>
        <strain evidence="3 4">DSM 14734</strain>
    </source>
</reference>
<keyword evidence="2" id="KW-1133">Transmembrane helix</keyword>
<evidence type="ECO:0000256" key="1">
    <source>
        <dbReference type="SAM" id="MobiDB-lite"/>
    </source>
</evidence>